<dbReference type="InterPro" id="IPR002711">
    <property type="entry name" value="HNH"/>
</dbReference>
<proteinExistence type="predicted"/>
<dbReference type="InterPro" id="IPR003615">
    <property type="entry name" value="HNH_nuc"/>
</dbReference>
<dbReference type="CDD" id="cd00085">
    <property type="entry name" value="HNHc"/>
    <property type="match status" value="1"/>
</dbReference>
<feature type="domain" description="HNH" evidence="1">
    <location>
        <begin position="80"/>
        <end position="125"/>
    </location>
</feature>
<evidence type="ECO:0000313" key="3">
    <source>
        <dbReference type="Proteomes" id="UP000313390"/>
    </source>
</evidence>
<protein>
    <submittedName>
        <fullName evidence="2">HNH endonuclease</fullName>
    </submittedName>
</protein>
<dbReference type="GO" id="GO:0004519">
    <property type="term" value="F:endonuclease activity"/>
    <property type="evidence" value="ECO:0007669"/>
    <property type="project" value="UniProtKB-KW"/>
</dbReference>
<sequence length="152" mass="17437">MCVTDSSLLHAINDLMDCRKLLIPTEWVPQAATYIEFGQLCWRRGQVYGRAKLYSHSLNRTANYQSAGIRKGKLKKGAECPYCGKLFGPGADVPDHIYPVARGGLSVAENMAYICARFNQKKSNRTLNEYIYEYRLDMKDIHIRLRKRGKIF</sequence>
<dbReference type="Pfam" id="PF01844">
    <property type="entry name" value="HNH"/>
    <property type="match status" value="1"/>
</dbReference>
<dbReference type="OrthoDB" id="9802901at2"/>
<accession>A0A5C5CD13</accession>
<evidence type="ECO:0000259" key="1">
    <source>
        <dbReference type="Pfam" id="PF01844"/>
    </source>
</evidence>
<keyword evidence="2" id="KW-0378">Hydrolase</keyword>
<dbReference type="GO" id="GO:0008270">
    <property type="term" value="F:zinc ion binding"/>
    <property type="evidence" value="ECO:0007669"/>
    <property type="project" value="InterPro"/>
</dbReference>
<dbReference type="EMBL" id="VEWK01000016">
    <property type="protein sequence ID" value="TNV09071.1"/>
    <property type="molecule type" value="Genomic_DNA"/>
</dbReference>
<organism evidence="2 3">
    <name type="scientific">Brucella pecoris</name>
    <dbReference type="NCBI Taxonomy" id="867683"/>
    <lineage>
        <taxon>Bacteria</taxon>
        <taxon>Pseudomonadati</taxon>
        <taxon>Pseudomonadota</taxon>
        <taxon>Alphaproteobacteria</taxon>
        <taxon>Hyphomicrobiales</taxon>
        <taxon>Brucellaceae</taxon>
        <taxon>Brucella/Ochrobactrum group</taxon>
        <taxon>Brucella</taxon>
    </lineage>
</organism>
<dbReference type="GO" id="GO:0003676">
    <property type="term" value="F:nucleic acid binding"/>
    <property type="evidence" value="ECO:0007669"/>
    <property type="project" value="InterPro"/>
</dbReference>
<dbReference type="RefSeq" id="WP_138787105.1">
    <property type="nucleotide sequence ID" value="NZ_JACIEX010000015.1"/>
</dbReference>
<comment type="caution">
    <text evidence="2">The sequence shown here is derived from an EMBL/GenBank/DDBJ whole genome shotgun (WGS) entry which is preliminary data.</text>
</comment>
<keyword evidence="2" id="KW-0255">Endonuclease</keyword>
<keyword evidence="2" id="KW-0540">Nuclease</keyword>
<dbReference type="Proteomes" id="UP000313390">
    <property type="component" value="Unassembled WGS sequence"/>
</dbReference>
<evidence type="ECO:0000313" key="2">
    <source>
        <dbReference type="EMBL" id="TNV09071.1"/>
    </source>
</evidence>
<dbReference type="AlphaFoldDB" id="A0A5C5CD13"/>
<reference evidence="2 3" key="1">
    <citation type="journal article" date="2011" name="Int. J. Syst. Evol. Microbiol.">
        <title>Ochrobactrum pecoris sp. nov., isolated from farm animals.</title>
        <authorList>
            <person name="Kampfer P."/>
            <person name="Huber B."/>
            <person name="Busse H.J."/>
            <person name="Scholz H.C."/>
            <person name="Tomaso H."/>
            <person name="Hotzel H."/>
            <person name="Melzer F."/>
        </authorList>
    </citation>
    <scope>NUCLEOTIDE SEQUENCE [LARGE SCALE GENOMIC DNA]</scope>
    <source>
        <strain evidence="2 3">08RB2639</strain>
    </source>
</reference>
<gene>
    <name evidence="2" type="ORF">FIB18_21895</name>
</gene>
<dbReference type="Gene3D" id="1.10.30.50">
    <property type="match status" value="1"/>
</dbReference>
<name>A0A5C5CD13_9HYPH</name>